<gene>
    <name evidence="1" type="ORF">HUW51_00460</name>
</gene>
<evidence type="ECO:0000313" key="2">
    <source>
        <dbReference type="Proteomes" id="UP000515237"/>
    </source>
</evidence>
<reference evidence="1 2" key="1">
    <citation type="journal article" date="2018" name="Int. J. Syst. Evol. Microbiol.">
        <title>Adhaeribacter swui sp. nov., isolated from wet mud.</title>
        <authorList>
            <person name="Kim D.U."/>
            <person name="Kim K.W."/>
            <person name="Kang M.S."/>
            <person name="Kim J.Y."/>
            <person name="Jang J.H."/>
            <person name="Kim M.K."/>
        </authorList>
    </citation>
    <scope>NUCLEOTIDE SEQUENCE [LARGE SCALE GENOMIC DNA]</scope>
    <source>
        <strain evidence="1 2">KCTC 52873</strain>
        <plasmid evidence="1">unnamed1</plasmid>
    </source>
</reference>
<dbReference type="EMBL" id="CP055154">
    <property type="protein sequence ID" value="QNF31261.1"/>
    <property type="molecule type" value="Genomic_DNA"/>
</dbReference>
<dbReference type="KEGG" id="aswu:HUW51_00460"/>
<name>A0A7G7G277_9BACT</name>
<keyword evidence="2" id="KW-1185">Reference proteome</keyword>
<accession>A0A7G7G277</accession>
<dbReference type="RefSeq" id="WP_185269819.1">
    <property type="nucleotide sequence ID" value="NZ_CP055154.1"/>
</dbReference>
<dbReference type="Proteomes" id="UP000515237">
    <property type="component" value="Plasmid unnamed1"/>
</dbReference>
<evidence type="ECO:0000313" key="1">
    <source>
        <dbReference type="EMBL" id="QNF31261.1"/>
    </source>
</evidence>
<dbReference type="AlphaFoldDB" id="A0A7G7G277"/>
<proteinExistence type="predicted"/>
<geneLocation type="plasmid" evidence="1 2">
    <name>unnamed1</name>
</geneLocation>
<protein>
    <submittedName>
        <fullName evidence="1">Uncharacterized protein</fullName>
    </submittedName>
</protein>
<organism evidence="1 2">
    <name type="scientific">Adhaeribacter swui</name>
    <dbReference type="NCBI Taxonomy" id="2086471"/>
    <lineage>
        <taxon>Bacteria</taxon>
        <taxon>Pseudomonadati</taxon>
        <taxon>Bacteroidota</taxon>
        <taxon>Cytophagia</taxon>
        <taxon>Cytophagales</taxon>
        <taxon>Hymenobacteraceae</taxon>
        <taxon>Adhaeribacter</taxon>
    </lineage>
</organism>
<sequence>MNLNQTLSLSCKLTNPELQQRKKKAISNLNQLLLEKQELANGYSYRFAGSDPMIDLVTDFVKIERLCCDFFHFNMAISNDNILWLTITGPERVKNFIAKELEL</sequence>
<keyword evidence="1" id="KW-0614">Plasmid</keyword>